<evidence type="ECO:0008006" key="4">
    <source>
        <dbReference type="Google" id="ProtNLM"/>
    </source>
</evidence>
<dbReference type="EMBL" id="AP019834">
    <property type="protein sequence ID" value="BBM47933.1"/>
    <property type="molecule type" value="Genomic_DNA"/>
</dbReference>
<feature type="chain" id="PRO_5021750861" description="Lipoprotein" evidence="1">
    <location>
        <begin position="22"/>
        <end position="162"/>
    </location>
</feature>
<dbReference type="Proteomes" id="UP000321397">
    <property type="component" value="Chromosome"/>
</dbReference>
<evidence type="ECO:0000256" key="1">
    <source>
        <dbReference type="SAM" id="SignalP"/>
    </source>
</evidence>
<evidence type="ECO:0000313" key="2">
    <source>
        <dbReference type="EMBL" id="BBM47933.1"/>
    </source>
</evidence>
<sequence length="162" mass="18850">MKKLLLVLMLVIGAISFSDKAQNVGKYKVKQSLKENVAQNLSFDTITLKLVGQGLSKDDENKIELEYENFKAIGKNKKIYTEKDFQVNGKNPKIIISKIVSTKMIRNFIESDEEIQVIGFLDENNERDKGIRYKPFDVKFTENQDWVKKIYFKDGVIYIWDN</sequence>
<gene>
    <name evidence="2" type="ORF">JMUB3933_1434</name>
</gene>
<protein>
    <recommendedName>
        <fullName evidence="4">Lipoprotein</fullName>
    </recommendedName>
</protein>
<feature type="signal peptide" evidence="1">
    <location>
        <begin position="1"/>
        <end position="21"/>
    </location>
</feature>
<organism evidence="2 3">
    <name type="scientific">Leptotrichia wadei</name>
    <dbReference type="NCBI Taxonomy" id="157687"/>
    <lineage>
        <taxon>Bacteria</taxon>
        <taxon>Fusobacteriati</taxon>
        <taxon>Fusobacteriota</taxon>
        <taxon>Fusobacteriia</taxon>
        <taxon>Fusobacteriales</taxon>
        <taxon>Leptotrichiaceae</taxon>
        <taxon>Leptotrichia</taxon>
    </lineage>
</organism>
<reference evidence="2 3" key="1">
    <citation type="submission" date="2019-07" db="EMBL/GenBank/DDBJ databases">
        <title>Complete Genome Sequence of Leptotrichia wadei Strain JMUB3933.</title>
        <authorList>
            <person name="Watanabe S."/>
            <person name="Cui L."/>
        </authorList>
    </citation>
    <scope>NUCLEOTIDE SEQUENCE [LARGE SCALE GENOMIC DNA]</scope>
    <source>
        <strain evidence="2 3">JMUB3933</strain>
    </source>
</reference>
<name>A0A510KDE7_9FUSO</name>
<keyword evidence="1" id="KW-0732">Signal</keyword>
<proteinExistence type="predicted"/>
<evidence type="ECO:0000313" key="3">
    <source>
        <dbReference type="Proteomes" id="UP000321397"/>
    </source>
</evidence>
<dbReference type="AlphaFoldDB" id="A0A510KDE7"/>
<dbReference type="RefSeq" id="WP_146961186.1">
    <property type="nucleotide sequence ID" value="NZ_AP019834.1"/>
</dbReference>
<accession>A0A510KDE7</accession>